<evidence type="ECO:0008006" key="4">
    <source>
        <dbReference type="Google" id="ProtNLM"/>
    </source>
</evidence>
<evidence type="ECO:0000256" key="1">
    <source>
        <dbReference type="SAM" id="Phobius"/>
    </source>
</evidence>
<reference evidence="3" key="1">
    <citation type="submission" date="2017-09" db="EMBL/GenBank/DDBJ databases">
        <title>Depth-based differentiation of microbial function through sediment-hosted aquifers and enrichment of novel symbionts in the deep terrestrial subsurface.</title>
        <authorList>
            <person name="Probst A.J."/>
            <person name="Ladd B."/>
            <person name="Jarett J.K."/>
            <person name="Geller-Mcgrath D.E."/>
            <person name="Sieber C.M.K."/>
            <person name="Emerson J.B."/>
            <person name="Anantharaman K."/>
            <person name="Thomas B.C."/>
            <person name="Malmstrom R."/>
            <person name="Stieglmeier M."/>
            <person name="Klingl A."/>
            <person name="Woyke T."/>
            <person name="Ryan C.M."/>
            <person name="Banfield J.F."/>
        </authorList>
    </citation>
    <scope>NUCLEOTIDE SEQUENCE [LARGE SCALE GENOMIC DNA]</scope>
</reference>
<feature type="transmembrane region" description="Helical" evidence="1">
    <location>
        <begin position="12"/>
        <end position="31"/>
    </location>
</feature>
<keyword evidence="1" id="KW-1133">Transmembrane helix</keyword>
<evidence type="ECO:0000313" key="3">
    <source>
        <dbReference type="Proteomes" id="UP000231162"/>
    </source>
</evidence>
<keyword evidence="1" id="KW-0472">Membrane</keyword>
<gene>
    <name evidence="2" type="ORF">COT79_01070</name>
</gene>
<evidence type="ECO:0000313" key="2">
    <source>
        <dbReference type="EMBL" id="PIS07083.1"/>
    </source>
</evidence>
<dbReference type="AlphaFoldDB" id="A0A2M6R982"/>
<keyword evidence="1" id="KW-0812">Transmembrane</keyword>
<name>A0A2M6R982_9BACT</name>
<sequence length="269" mass="28938">MKINTQKRMWSFLKWCVGAVVCGALIGASIIKVPTASATSFNSSNLISDGEFVNIDDMSKDEIQRFLVAQGGFLQNYSENSRSAAQIIYDASHGYGDATGSINGITINTSTGTVNPKVLLVTLQKEQSLLSMTTQSDAALRTAMGYGCPDSGGCNSSYAGFTKQVENGAWQLRYNYERAQGTGFSGYQVGDSFCFSDVNGTNCGTYDNKATASLYRYTPHVYNGNYNFWNMYVNTYSFQSAEYSATLTNWGSSAGTGQYPSVAPGGNGA</sequence>
<protein>
    <recommendedName>
        <fullName evidence="4">Hemagglutinin</fullName>
    </recommendedName>
</protein>
<organism evidence="2 3">
    <name type="scientific">Candidatus Berkelbacteria bacterium CG10_big_fil_rev_8_21_14_0_10_43_14</name>
    <dbReference type="NCBI Taxonomy" id="1974515"/>
    <lineage>
        <taxon>Bacteria</taxon>
        <taxon>Candidatus Berkelbacteria</taxon>
    </lineage>
</organism>
<feature type="non-terminal residue" evidence="2">
    <location>
        <position position="269"/>
    </location>
</feature>
<dbReference type="Proteomes" id="UP000231162">
    <property type="component" value="Unassembled WGS sequence"/>
</dbReference>
<dbReference type="EMBL" id="PEZX01000017">
    <property type="protein sequence ID" value="PIS07083.1"/>
    <property type="molecule type" value="Genomic_DNA"/>
</dbReference>
<proteinExistence type="predicted"/>
<accession>A0A2M6R982</accession>
<comment type="caution">
    <text evidence="2">The sequence shown here is derived from an EMBL/GenBank/DDBJ whole genome shotgun (WGS) entry which is preliminary data.</text>
</comment>